<keyword evidence="4" id="KW-1185">Reference proteome</keyword>
<keyword evidence="1" id="KW-0732">Signal</keyword>
<feature type="chain" id="PRO_5047190251" description="Tyrosine specific protein phosphatases domain-containing protein" evidence="1">
    <location>
        <begin position="21"/>
        <end position="200"/>
    </location>
</feature>
<dbReference type="InterPro" id="IPR029021">
    <property type="entry name" value="Prot-tyrosine_phosphatase-like"/>
</dbReference>
<dbReference type="EMBL" id="WTPX01000261">
    <property type="protein sequence ID" value="NNJ28019.1"/>
    <property type="molecule type" value="Genomic_DNA"/>
</dbReference>
<organism evidence="3 4">
    <name type="scientific">Alienimonas chondri</name>
    <dbReference type="NCBI Taxonomy" id="2681879"/>
    <lineage>
        <taxon>Bacteria</taxon>
        <taxon>Pseudomonadati</taxon>
        <taxon>Planctomycetota</taxon>
        <taxon>Planctomycetia</taxon>
        <taxon>Planctomycetales</taxon>
        <taxon>Planctomycetaceae</taxon>
        <taxon>Alienimonas</taxon>
    </lineage>
</organism>
<dbReference type="PROSITE" id="PS00383">
    <property type="entry name" value="TYR_PHOSPHATASE_1"/>
    <property type="match status" value="1"/>
</dbReference>
<gene>
    <name evidence="3" type="ORF">LzC2_41300</name>
</gene>
<proteinExistence type="predicted"/>
<name>A0ABX1VIS5_9PLAN</name>
<reference evidence="3 4" key="1">
    <citation type="journal article" date="2020" name="Syst. Appl. Microbiol.">
        <title>Alienimonas chondri sp. nov., a novel planctomycete isolated from the biofilm of the red alga Chondrus crispus.</title>
        <authorList>
            <person name="Vitorino I."/>
            <person name="Albuquerque L."/>
            <person name="Wiegand S."/>
            <person name="Kallscheuer N."/>
            <person name="da Costa M.S."/>
            <person name="Lobo-da-Cunha A."/>
            <person name="Jogler C."/>
            <person name="Lage O.M."/>
        </authorList>
    </citation>
    <scope>NUCLEOTIDE SEQUENCE [LARGE SCALE GENOMIC DNA]</scope>
    <source>
        <strain evidence="3 4">LzC2</strain>
    </source>
</reference>
<dbReference type="InterPro" id="IPR016130">
    <property type="entry name" value="Tyr_Pase_AS"/>
</dbReference>
<accession>A0ABX1VIS5</accession>
<dbReference type="Pfam" id="PF22741">
    <property type="entry name" value="PTP-NADK"/>
    <property type="match status" value="1"/>
</dbReference>
<sequence>MNRRTVLLSMSALLVCGVAAGGYAYHNHHKYKHVATHEAGMMYRSGWCEPEVMSELVERWQIRSVVNLCRPGEMGEARWQGERDAVTNAGAKLLELDMPLTVDPADPLLQTHMDAIADPDNYPMLVHCQHGVTRTAKFIAMYDIVMRGHTAEQSLDAQPLFGRDQQNVHVTAFAKQFEDAHKSLYPRVSHADLDVLRDAH</sequence>
<dbReference type="InterPro" id="IPR055214">
    <property type="entry name" value="PTP-NADK"/>
</dbReference>
<dbReference type="InterPro" id="IPR000387">
    <property type="entry name" value="Tyr_Pase_dom"/>
</dbReference>
<protein>
    <recommendedName>
        <fullName evidence="2">Tyrosine specific protein phosphatases domain-containing protein</fullName>
    </recommendedName>
</protein>
<feature type="domain" description="Tyrosine specific protein phosphatases" evidence="2">
    <location>
        <begin position="123"/>
        <end position="156"/>
    </location>
</feature>
<dbReference type="Gene3D" id="3.90.190.10">
    <property type="entry name" value="Protein tyrosine phosphatase superfamily"/>
    <property type="match status" value="1"/>
</dbReference>
<dbReference type="SUPFAM" id="SSF52799">
    <property type="entry name" value="(Phosphotyrosine protein) phosphatases II"/>
    <property type="match status" value="1"/>
</dbReference>
<dbReference type="PROSITE" id="PS50056">
    <property type="entry name" value="TYR_PHOSPHATASE_2"/>
    <property type="match status" value="1"/>
</dbReference>
<feature type="signal peptide" evidence="1">
    <location>
        <begin position="1"/>
        <end position="20"/>
    </location>
</feature>
<evidence type="ECO:0000259" key="2">
    <source>
        <dbReference type="PROSITE" id="PS50056"/>
    </source>
</evidence>
<evidence type="ECO:0000256" key="1">
    <source>
        <dbReference type="SAM" id="SignalP"/>
    </source>
</evidence>
<dbReference type="Proteomes" id="UP000609651">
    <property type="component" value="Unassembled WGS sequence"/>
</dbReference>
<evidence type="ECO:0000313" key="3">
    <source>
        <dbReference type="EMBL" id="NNJ28019.1"/>
    </source>
</evidence>
<evidence type="ECO:0000313" key="4">
    <source>
        <dbReference type="Proteomes" id="UP000609651"/>
    </source>
</evidence>
<comment type="caution">
    <text evidence="3">The sequence shown here is derived from an EMBL/GenBank/DDBJ whole genome shotgun (WGS) entry which is preliminary data.</text>
</comment>
<dbReference type="RefSeq" id="WP_171189920.1">
    <property type="nucleotide sequence ID" value="NZ_WTPX01000261.1"/>
</dbReference>